<evidence type="ECO:0000256" key="1">
    <source>
        <dbReference type="ARBA" id="ARBA00023015"/>
    </source>
</evidence>
<dbReference type="Proteomes" id="UP000253940">
    <property type="component" value="Chromosome"/>
</dbReference>
<reference evidence="5 6" key="1">
    <citation type="submission" date="2018-07" db="EMBL/GenBank/DDBJ databases">
        <title>Genome sequencing of Moraxellaceae gen. HYN0046.</title>
        <authorList>
            <person name="Kim M."/>
            <person name="Yi H."/>
        </authorList>
    </citation>
    <scope>NUCLEOTIDE SEQUENCE [LARGE SCALE GENOMIC DNA]</scope>
    <source>
        <strain evidence="5 6">HYN0046</strain>
    </source>
</reference>
<dbReference type="GO" id="GO:0005829">
    <property type="term" value="C:cytosol"/>
    <property type="evidence" value="ECO:0007669"/>
    <property type="project" value="TreeGrafter"/>
</dbReference>
<proteinExistence type="predicted"/>
<evidence type="ECO:0000313" key="5">
    <source>
        <dbReference type="EMBL" id="AXI04046.1"/>
    </source>
</evidence>
<dbReference type="PRINTS" id="PR00032">
    <property type="entry name" value="HTHARAC"/>
</dbReference>
<dbReference type="PANTHER" id="PTHR47894:SF1">
    <property type="entry name" value="HTH-TYPE TRANSCRIPTIONAL REGULATOR VQSM"/>
    <property type="match status" value="1"/>
</dbReference>
<dbReference type="AlphaFoldDB" id="A0A345P9T7"/>
<gene>
    <name evidence="5" type="ORF">HYN46_15090</name>
</gene>
<dbReference type="Gene3D" id="1.10.10.60">
    <property type="entry name" value="Homeodomain-like"/>
    <property type="match status" value="1"/>
</dbReference>
<keyword evidence="6" id="KW-1185">Reference proteome</keyword>
<dbReference type="SUPFAM" id="SSF46689">
    <property type="entry name" value="Homeodomain-like"/>
    <property type="match status" value="1"/>
</dbReference>
<dbReference type="PANTHER" id="PTHR47894">
    <property type="entry name" value="HTH-TYPE TRANSCRIPTIONAL REGULATOR GADX"/>
    <property type="match status" value="1"/>
</dbReference>
<organism evidence="5 6">
    <name type="scientific">Aquirhabdus parva</name>
    <dbReference type="NCBI Taxonomy" id="2283318"/>
    <lineage>
        <taxon>Bacteria</taxon>
        <taxon>Pseudomonadati</taxon>
        <taxon>Pseudomonadota</taxon>
        <taxon>Gammaproteobacteria</taxon>
        <taxon>Moraxellales</taxon>
        <taxon>Moraxellaceae</taxon>
        <taxon>Aquirhabdus</taxon>
    </lineage>
</organism>
<evidence type="ECO:0000313" key="6">
    <source>
        <dbReference type="Proteomes" id="UP000253940"/>
    </source>
</evidence>
<keyword evidence="1" id="KW-0805">Transcription regulation</keyword>
<evidence type="ECO:0000259" key="4">
    <source>
        <dbReference type="PROSITE" id="PS01124"/>
    </source>
</evidence>
<dbReference type="GO" id="GO:0000976">
    <property type="term" value="F:transcription cis-regulatory region binding"/>
    <property type="evidence" value="ECO:0007669"/>
    <property type="project" value="TreeGrafter"/>
</dbReference>
<dbReference type="EMBL" id="CP031222">
    <property type="protein sequence ID" value="AXI04046.1"/>
    <property type="molecule type" value="Genomic_DNA"/>
</dbReference>
<evidence type="ECO:0000256" key="2">
    <source>
        <dbReference type="ARBA" id="ARBA00023125"/>
    </source>
</evidence>
<protein>
    <submittedName>
        <fullName evidence="5">AraC family transcriptional regulator</fullName>
    </submittedName>
</protein>
<keyword evidence="3" id="KW-0804">Transcription</keyword>
<accession>A0A345P9T7</accession>
<dbReference type="PROSITE" id="PS01124">
    <property type="entry name" value="HTH_ARAC_FAMILY_2"/>
    <property type="match status" value="1"/>
</dbReference>
<dbReference type="Pfam" id="PF00165">
    <property type="entry name" value="HTH_AraC"/>
    <property type="match status" value="1"/>
</dbReference>
<feature type="domain" description="HTH araC/xylS-type" evidence="4">
    <location>
        <begin position="1"/>
        <end position="39"/>
    </location>
</feature>
<dbReference type="GO" id="GO:0003700">
    <property type="term" value="F:DNA-binding transcription factor activity"/>
    <property type="evidence" value="ECO:0007669"/>
    <property type="project" value="InterPro"/>
</dbReference>
<dbReference type="InterPro" id="IPR018060">
    <property type="entry name" value="HTH_AraC"/>
</dbReference>
<dbReference type="InterPro" id="IPR009057">
    <property type="entry name" value="Homeodomain-like_sf"/>
</dbReference>
<name>A0A345P9T7_9GAMM</name>
<evidence type="ECO:0000256" key="3">
    <source>
        <dbReference type="ARBA" id="ARBA00023163"/>
    </source>
</evidence>
<dbReference type="KEGG" id="mbah:HYN46_15090"/>
<dbReference type="OrthoDB" id="5850238at2"/>
<dbReference type="InterPro" id="IPR020449">
    <property type="entry name" value="Tscrpt_reg_AraC-type_HTH"/>
</dbReference>
<keyword evidence="2" id="KW-0238">DNA-binding</keyword>
<sequence>MTEMDIQSISSLLGYVGPANFTRAFKKWTGMTPSQFRGEIGRI</sequence>